<evidence type="ECO:0000259" key="1">
    <source>
        <dbReference type="Pfam" id="PF07171"/>
    </source>
</evidence>
<evidence type="ECO:0008006" key="5">
    <source>
        <dbReference type="Google" id="ProtNLM"/>
    </source>
</evidence>
<dbReference type="Pfam" id="PF07364">
    <property type="entry name" value="DUF1485"/>
    <property type="match status" value="1"/>
</dbReference>
<evidence type="ECO:0000313" key="4">
    <source>
        <dbReference type="Proteomes" id="UP000319383"/>
    </source>
</evidence>
<feature type="domain" description="Microcystin LR degradation protein MlrC C-terminal" evidence="1">
    <location>
        <begin position="301"/>
        <end position="479"/>
    </location>
</feature>
<dbReference type="Pfam" id="PF07171">
    <property type="entry name" value="MlrC_C"/>
    <property type="match status" value="1"/>
</dbReference>
<feature type="domain" description="Microcystin LR degradation protein MlrC N-terminal" evidence="2">
    <location>
        <begin position="2"/>
        <end position="291"/>
    </location>
</feature>
<gene>
    <name evidence="3" type="ORF">Mal52_25890</name>
</gene>
<dbReference type="AlphaFoldDB" id="A0A517ZNS8"/>
<dbReference type="InterPro" id="IPR010799">
    <property type="entry name" value="MlrC_C"/>
</dbReference>
<dbReference type="InterPro" id="IPR009197">
    <property type="entry name" value="MlrC"/>
</dbReference>
<evidence type="ECO:0000259" key="2">
    <source>
        <dbReference type="Pfam" id="PF07364"/>
    </source>
</evidence>
<dbReference type="KEGG" id="sdyn:Mal52_25890"/>
<sequence length="499" mass="53920">MRIAIGQLWQETNTFNRNPTTRADFENWGVAVGDEIVAQYSETGELGGFISACRDWDAGVEFAGLVRCACWPWGRVDVPTHEWIRAAFAEQLESMGPVDGVLLALHGAMAADDEHDLTGALLAQVRAAVGPDIPVIGTLDLHANVTQLMLDSADLLVGYHACPHLDAFETGQRAVAGLRCMLQQQVRPTTVSRKLPMIVAAESHNTFTGPPAPLYRQLEALEKEEDILTAGIYMAMPWFDCPHLGWSVVLSTTGRRDAQQIVDDLAEQCWALRKPMADIERFPPAEVVARAKAHAGHPIVIGDGADATNSGAPGDSTHLLREFLAQQPIPHGALTFLVDPEAVATATQAGIGGPFHAFVGGSFAPEYSEPLEFRGTVENLLDVNFVLDGHIGKKLPIHMGRGAVVRSGDVTVLFTEKNGPGSSPLLYEAAGLDPRTCGIVVAKSPAGFRADYDPFVAGTYLADCPGCAMPDWPRLNFHNVHRPLWPLNAFELVSDAEWC</sequence>
<dbReference type="Proteomes" id="UP000319383">
    <property type="component" value="Chromosome"/>
</dbReference>
<dbReference type="EMBL" id="CP036276">
    <property type="protein sequence ID" value="QDU44111.1"/>
    <property type="molecule type" value="Genomic_DNA"/>
</dbReference>
<keyword evidence="4" id="KW-1185">Reference proteome</keyword>
<accession>A0A517ZNS8</accession>
<evidence type="ECO:0000313" key="3">
    <source>
        <dbReference type="EMBL" id="QDU44111.1"/>
    </source>
</evidence>
<dbReference type="PIRSF" id="PIRSF012702">
    <property type="entry name" value="UCP012702"/>
    <property type="match status" value="1"/>
</dbReference>
<protein>
    <recommendedName>
        <fullName evidence="5">Microcystinase C</fullName>
    </recommendedName>
</protein>
<organism evidence="3 4">
    <name type="scientific">Symmachiella dynata</name>
    <dbReference type="NCBI Taxonomy" id="2527995"/>
    <lineage>
        <taxon>Bacteria</taxon>
        <taxon>Pseudomonadati</taxon>
        <taxon>Planctomycetota</taxon>
        <taxon>Planctomycetia</taxon>
        <taxon>Planctomycetales</taxon>
        <taxon>Planctomycetaceae</taxon>
        <taxon>Symmachiella</taxon>
    </lineage>
</organism>
<name>A0A517ZNS8_9PLAN</name>
<dbReference type="RefSeq" id="WP_145376457.1">
    <property type="nucleotide sequence ID" value="NZ_CP036276.1"/>
</dbReference>
<proteinExistence type="predicted"/>
<dbReference type="InterPro" id="IPR015995">
    <property type="entry name" value="MlrC_N"/>
</dbReference>
<reference evidence="3 4" key="1">
    <citation type="submission" date="2019-02" db="EMBL/GenBank/DDBJ databases">
        <title>Deep-cultivation of Planctomycetes and their phenomic and genomic characterization uncovers novel biology.</title>
        <authorList>
            <person name="Wiegand S."/>
            <person name="Jogler M."/>
            <person name="Boedeker C."/>
            <person name="Pinto D."/>
            <person name="Vollmers J."/>
            <person name="Rivas-Marin E."/>
            <person name="Kohn T."/>
            <person name="Peeters S.H."/>
            <person name="Heuer A."/>
            <person name="Rast P."/>
            <person name="Oberbeckmann S."/>
            <person name="Bunk B."/>
            <person name="Jeske O."/>
            <person name="Meyerdierks A."/>
            <person name="Storesund J.E."/>
            <person name="Kallscheuer N."/>
            <person name="Luecker S."/>
            <person name="Lage O.M."/>
            <person name="Pohl T."/>
            <person name="Merkel B.J."/>
            <person name="Hornburger P."/>
            <person name="Mueller R.-W."/>
            <person name="Bruemmer F."/>
            <person name="Labrenz M."/>
            <person name="Spormann A.M."/>
            <person name="Op den Camp H."/>
            <person name="Overmann J."/>
            <person name="Amann R."/>
            <person name="Jetten M.S.M."/>
            <person name="Mascher T."/>
            <person name="Medema M.H."/>
            <person name="Devos D.P."/>
            <person name="Kaster A.-K."/>
            <person name="Ovreas L."/>
            <person name="Rohde M."/>
            <person name="Galperin M.Y."/>
            <person name="Jogler C."/>
        </authorList>
    </citation>
    <scope>NUCLEOTIDE SEQUENCE [LARGE SCALE GENOMIC DNA]</scope>
    <source>
        <strain evidence="3 4">Mal52</strain>
    </source>
</reference>